<evidence type="ECO:0000313" key="3">
    <source>
        <dbReference type="Proteomes" id="UP000515163"/>
    </source>
</evidence>
<dbReference type="InterPro" id="IPR002104">
    <property type="entry name" value="Integrase_catalytic"/>
</dbReference>
<accession>A0A6P8HMX6</accession>
<dbReference type="GO" id="GO:0006310">
    <property type="term" value="P:DNA recombination"/>
    <property type="evidence" value="ECO:0007669"/>
    <property type="project" value="UniProtKB-KW"/>
</dbReference>
<dbReference type="GO" id="GO:0015074">
    <property type="term" value="P:DNA integration"/>
    <property type="evidence" value="ECO:0007669"/>
    <property type="project" value="InterPro"/>
</dbReference>
<organism evidence="3 4">
    <name type="scientific">Actinia tenebrosa</name>
    <name type="common">Australian red waratah sea anemone</name>
    <dbReference type="NCBI Taxonomy" id="6105"/>
    <lineage>
        <taxon>Eukaryota</taxon>
        <taxon>Metazoa</taxon>
        <taxon>Cnidaria</taxon>
        <taxon>Anthozoa</taxon>
        <taxon>Hexacorallia</taxon>
        <taxon>Actiniaria</taxon>
        <taxon>Actiniidae</taxon>
        <taxon>Actinia</taxon>
    </lineage>
</organism>
<evidence type="ECO:0000256" key="1">
    <source>
        <dbReference type="ARBA" id="ARBA00023172"/>
    </source>
</evidence>
<reference evidence="4" key="1">
    <citation type="submission" date="2025-08" db="UniProtKB">
        <authorList>
            <consortium name="RefSeq"/>
        </authorList>
    </citation>
    <scope>IDENTIFICATION</scope>
    <source>
        <tissue evidence="4">Tentacle</tissue>
    </source>
</reference>
<dbReference type="Pfam" id="PF00589">
    <property type="entry name" value="Phage_integrase"/>
    <property type="match status" value="1"/>
</dbReference>
<protein>
    <submittedName>
        <fullName evidence="4">Uncharacterized protein LOC116291027</fullName>
    </submittedName>
</protein>
<dbReference type="KEGG" id="aten:116291027"/>
<dbReference type="GeneID" id="116291027"/>
<name>A0A6P8HMX6_ACTTE</name>
<dbReference type="InParanoid" id="A0A6P8HMX6"/>
<dbReference type="InterPro" id="IPR011010">
    <property type="entry name" value="DNA_brk_join_enz"/>
</dbReference>
<gene>
    <name evidence="4" type="primary">LOC116291027</name>
</gene>
<dbReference type="PANTHER" id="PTHR46963:SF2">
    <property type="match status" value="1"/>
</dbReference>
<dbReference type="OrthoDB" id="5951711at2759"/>
<feature type="domain" description="Tyr recombinase" evidence="2">
    <location>
        <begin position="39"/>
        <end position="120"/>
    </location>
</feature>
<dbReference type="SUPFAM" id="SSF56349">
    <property type="entry name" value="DNA breaking-rejoining enzymes"/>
    <property type="match status" value="1"/>
</dbReference>
<dbReference type="InterPro" id="IPR042838">
    <property type="entry name" value="KIAA1958"/>
</dbReference>
<keyword evidence="1" id="KW-0233">DNA recombination</keyword>
<evidence type="ECO:0000259" key="2">
    <source>
        <dbReference type="Pfam" id="PF00589"/>
    </source>
</evidence>
<sequence>MYAVPGSDKDPVAAYEFYAEKRPVEMNEDDAPFYLAINNCSKQGTGKPWFKKNAVGVNKLNGLMKTMAEKAGISTTQLNLANHSGRKTMMQTLTKKNIPPTDIIQLSGHKNLQSVNNYAIMSEKQQIEMSRTLCGLTTRTVSKESSSCNVVDNQQNNSLTTFNSATSSVDSRHGQQALSLFSGAVIHGGQFSIKINSLNQSPTLSQAVESLTALKRYKRIKVLSDSDSD</sequence>
<dbReference type="Gene3D" id="1.10.443.10">
    <property type="entry name" value="Intergrase catalytic core"/>
    <property type="match status" value="1"/>
</dbReference>
<proteinExistence type="predicted"/>
<keyword evidence="3" id="KW-1185">Reference proteome</keyword>
<evidence type="ECO:0000313" key="4">
    <source>
        <dbReference type="RefSeq" id="XP_031554010.1"/>
    </source>
</evidence>
<dbReference type="AlphaFoldDB" id="A0A6P8HMX6"/>
<dbReference type="Proteomes" id="UP000515163">
    <property type="component" value="Unplaced"/>
</dbReference>
<dbReference type="PANTHER" id="PTHR46963">
    <property type="entry name" value="SIMILAR TO RIKEN CDNA E130308A19"/>
    <property type="match status" value="1"/>
</dbReference>
<dbReference type="GO" id="GO:0003677">
    <property type="term" value="F:DNA binding"/>
    <property type="evidence" value="ECO:0007669"/>
    <property type="project" value="InterPro"/>
</dbReference>
<dbReference type="InterPro" id="IPR013762">
    <property type="entry name" value="Integrase-like_cat_sf"/>
</dbReference>
<dbReference type="RefSeq" id="XP_031554010.1">
    <property type="nucleotide sequence ID" value="XM_031698150.1"/>
</dbReference>